<dbReference type="EMBL" id="QXGE01001088">
    <property type="protein sequence ID" value="KAE9298028.1"/>
    <property type="molecule type" value="Genomic_DNA"/>
</dbReference>
<protein>
    <submittedName>
        <fullName evidence="2">Uncharacterized protein</fullName>
    </submittedName>
</protein>
<evidence type="ECO:0000256" key="1">
    <source>
        <dbReference type="SAM" id="MobiDB-lite"/>
    </source>
</evidence>
<evidence type="ECO:0000313" key="2">
    <source>
        <dbReference type="EMBL" id="KAE9298028.1"/>
    </source>
</evidence>
<feature type="compositionally biased region" description="Basic and acidic residues" evidence="1">
    <location>
        <begin position="45"/>
        <end position="90"/>
    </location>
</feature>
<proteinExistence type="predicted"/>
<accession>A0A6A4D5C7</accession>
<evidence type="ECO:0000313" key="3">
    <source>
        <dbReference type="Proteomes" id="UP000437068"/>
    </source>
</evidence>
<feature type="region of interest" description="Disordered" evidence="1">
    <location>
        <begin position="35"/>
        <end position="90"/>
    </location>
</feature>
<dbReference type="Proteomes" id="UP000437068">
    <property type="component" value="Unassembled WGS sequence"/>
</dbReference>
<gene>
    <name evidence="2" type="ORF">PF001_g16123</name>
</gene>
<comment type="caution">
    <text evidence="2">The sequence shown here is derived from an EMBL/GenBank/DDBJ whole genome shotgun (WGS) entry which is preliminary data.</text>
</comment>
<dbReference type="AlphaFoldDB" id="A0A6A4D5C7"/>
<organism evidence="2 3">
    <name type="scientific">Phytophthora fragariae</name>
    <dbReference type="NCBI Taxonomy" id="53985"/>
    <lineage>
        <taxon>Eukaryota</taxon>
        <taxon>Sar</taxon>
        <taxon>Stramenopiles</taxon>
        <taxon>Oomycota</taxon>
        <taxon>Peronosporomycetes</taxon>
        <taxon>Peronosporales</taxon>
        <taxon>Peronosporaceae</taxon>
        <taxon>Phytophthora</taxon>
    </lineage>
</organism>
<sequence>MSAAERLRFLRKKRQENMMVRRESVAGDDFMAEVANNMKKKGKERQRGEGEQVEEERKRRQMQEEMKAKEQEAERKEREEQEARERELQREQERQRILTVLFEHPVPAFSMSIKDARASGERVLRLLRHGAARIY</sequence>
<name>A0A6A4D5C7_9STRA</name>
<reference evidence="2 3" key="1">
    <citation type="submission" date="2018-08" db="EMBL/GenBank/DDBJ databases">
        <title>Genomic investigation of the strawberry pathogen Phytophthora fragariae indicates pathogenicity is determined by transcriptional variation in three key races.</title>
        <authorList>
            <person name="Adams T.M."/>
            <person name="Armitage A.D."/>
            <person name="Sobczyk M.K."/>
            <person name="Bates H.J."/>
            <person name="Dunwell J.M."/>
            <person name="Nellist C.F."/>
            <person name="Harrison R.J."/>
        </authorList>
    </citation>
    <scope>NUCLEOTIDE SEQUENCE [LARGE SCALE GENOMIC DNA]</scope>
    <source>
        <strain evidence="2 3">A4</strain>
    </source>
</reference>